<name>Q65F14_BACLD</name>
<gene>
    <name evidence="1" type="ordered locus">BL07058</name>
</gene>
<proteinExistence type="predicted"/>
<reference evidence="1 2" key="1">
    <citation type="journal article" date="2004" name="Genome Biol.">
        <title>Complete genome sequence of the industrial bacterium Bacillus licheniformis and comparisons with closely related Bacillus species.</title>
        <authorList>
            <person name="Rey M.W."/>
            <person name="Ramaiya P."/>
            <person name="Nelson B.A."/>
            <person name="Brody-Karpin S.D."/>
            <person name="Zaretsky E.J."/>
            <person name="Tang M."/>
            <person name="Lopez de Leon A."/>
            <person name="Xiang H."/>
            <person name="Gusti V."/>
            <person name="Clausen I.G."/>
            <person name="Olsen P.B."/>
            <person name="Rasmussen M.D."/>
            <person name="Andersen J.T."/>
            <person name="Jorgensen P.L."/>
            <person name="Larsen T.S."/>
            <person name="Sorokin A."/>
            <person name="Bolotin A."/>
            <person name="Lapidus A."/>
            <person name="Galleron N."/>
            <person name="Ehrlich S.D."/>
            <person name="Berka R.M."/>
        </authorList>
    </citation>
    <scope>NUCLEOTIDE SEQUENCE [LARGE SCALE GENOMIC DNA]</scope>
    <source>
        <strain evidence="2">ATCC 14580 / DSM 13 / JCM 2505 / CCUG 7422 / NBRC 12200 / NCIMB 9375 / NCTC 10341 / NRRL NRS-1264 / Gibson 46</strain>
    </source>
</reference>
<dbReference type="EMBL" id="CP000002">
    <property type="protein sequence ID" value="ABP97407.1"/>
    <property type="molecule type" value="Genomic_DNA"/>
</dbReference>
<evidence type="ECO:0000313" key="1">
    <source>
        <dbReference type="EMBL" id="ABP97407.1"/>
    </source>
</evidence>
<dbReference type="KEGG" id="bli:BL07058"/>
<dbReference type="Proteomes" id="UP000000606">
    <property type="component" value="Chromosome"/>
</dbReference>
<sequence length="124" mass="14255">MRLIIRATSTSLRVKSEDLSHILKRGYQRNFDLSKGSDGKNGQPRQKAAFFGSLLKNGRRALSICHLSVIFLFVDRLLQRVSFQRLSCVFKRPPNGVLVLFLISSIFIEENTQMNHLFKNVVQF</sequence>
<evidence type="ECO:0000313" key="2">
    <source>
        <dbReference type="Proteomes" id="UP000000606"/>
    </source>
</evidence>
<protein>
    <submittedName>
        <fullName evidence="1">Uncharacterized protein</fullName>
    </submittedName>
</protein>
<dbReference type="HOGENOM" id="CLU_1999326_0_0_9"/>
<dbReference type="STRING" id="279010.BL07058"/>
<accession>Q65F14</accession>
<keyword evidence="2" id="KW-1185">Reference proteome</keyword>
<organism evidence="1 2">
    <name type="scientific">Bacillus licheniformis (strain ATCC 14580 / DSM 13 / JCM 2505 / CCUG 7422 / NBRC 12200 / NCIMB 9375 / NCTC 10341 / NRRL NRS-1264 / Gibson 46)</name>
    <dbReference type="NCBI Taxonomy" id="279010"/>
    <lineage>
        <taxon>Bacteria</taxon>
        <taxon>Bacillati</taxon>
        <taxon>Bacillota</taxon>
        <taxon>Bacilli</taxon>
        <taxon>Bacillales</taxon>
        <taxon>Bacillaceae</taxon>
        <taxon>Bacillus</taxon>
    </lineage>
</organism>
<dbReference type="AlphaFoldDB" id="Q65F14"/>